<keyword evidence="2" id="KW-1185">Reference proteome</keyword>
<reference evidence="1 2" key="1">
    <citation type="submission" date="2019-05" db="EMBL/GenBank/DDBJ databases">
        <title>Mycolicibacterium sphagni ENV482 genome assembly.</title>
        <authorList>
            <person name="Chen W."/>
            <person name="Faulkner N.W."/>
            <person name="Hyman M.R."/>
        </authorList>
    </citation>
    <scope>NUCLEOTIDE SEQUENCE [LARGE SCALE GENOMIC DNA]</scope>
    <source>
        <strain evidence="1 2">ENV482</strain>
    </source>
</reference>
<dbReference type="Proteomes" id="UP000708347">
    <property type="component" value="Unassembled WGS sequence"/>
</dbReference>
<dbReference type="EMBL" id="VBSB01000005">
    <property type="protein sequence ID" value="NTY59437.1"/>
    <property type="molecule type" value="Genomic_DNA"/>
</dbReference>
<name>A0ABX2JRM9_9MYCO</name>
<proteinExistence type="predicted"/>
<accession>A0ABX2JRM9</accession>
<dbReference type="SUPFAM" id="SSF48484">
    <property type="entry name" value="Lipoxigenase"/>
    <property type="match status" value="1"/>
</dbReference>
<dbReference type="InterPro" id="IPR036226">
    <property type="entry name" value="LipOase_C_sf"/>
</dbReference>
<dbReference type="InterPro" id="IPR000907">
    <property type="entry name" value="LipOase"/>
</dbReference>
<dbReference type="RefSeq" id="WP_174397330.1">
    <property type="nucleotide sequence ID" value="NZ_VBSB01000005.1"/>
</dbReference>
<evidence type="ECO:0008006" key="3">
    <source>
        <dbReference type="Google" id="ProtNLM"/>
    </source>
</evidence>
<comment type="caution">
    <text evidence="1">The sequence shown here is derived from an EMBL/GenBank/DDBJ whole genome shotgun (WGS) entry which is preliminary data.</text>
</comment>
<dbReference type="PANTHER" id="PTHR11771">
    <property type="entry name" value="LIPOXYGENASE"/>
    <property type="match status" value="1"/>
</dbReference>
<protein>
    <recommendedName>
        <fullName evidence="3">Lipoxygenase domain-containing protein</fullName>
    </recommendedName>
</protein>
<sequence>MSQSLKIGSHVLNGFIHTARVDLYRSRGVPYPALQTSGTVRYKLDNPWPQPSPISKNMPYAVLHVAGDELKEFLATIVARFRRQVKFSWLSAAQYLRNKPHLDCPDDTTFCRYMTQSVYTYFLTDTLDTDDRELLEKNGISSDSVHKSDLAPVSTVDPFPGLYCTGSVCYFRETSSGTFEIIGIAMMDKQFRMGELLRPSDGNSWLRAKMHVLQGATYLSLFVTHPKCHFPMDAVIAVTRTLLPKEHPIAKLLEPHMYLQLPLDYSVLHIKNGPGYNDPMLYYTAFSGRGASQYRLFEYSFAGLPGHAAFPPYTFGYLLDSRKTEYLAYLRGYYDVILGFVREVIADVELDDVVLEWAQQCAHYSRGFGAPGGTFDKEQLADRLAIIMWNCSVVHSADHREFYAIPMEHKPTRLRIPPPFDRSECSFDEKDLTQVDDRLRHFMWHEMYVRPWPLKQLINVNYGFTEPAMQQANRDFIAALTAYDASLTDNKYAPLGELATSIQW</sequence>
<evidence type="ECO:0000313" key="1">
    <source>
        <dbReference type="EMBL" id="NTY59437.1"/>
    </source>
</evidence>
<gene>
    <name evidence="1" type="ORF">FEG63_07705</name>
</gene>
<organism evidence="1 2">
    <name type="scientific">Mycolicibacterium sphagni</name>
    <dbReference type="NCBI Taxonomy" id="1786"/>
    <lineage>
        <taxon>Bacteria</taxon>
        <taxon>Bacillati</taxon>
        <taxon>Actinomycetota</taxon>
        <taxon>Actinomycetes</taxon>
        <taxon>Mycobacteriales</taxon>
        <taxon>Mycobacteriaceae</taxon>
        <taxon>Mycolicibacterium</taxon>
    </lineage>
</organism>
<dbReference type="Gene3D" id="1.20.245.10">
    <property type="entry name" value="Lipoxygenase-1, Domain 5"/>
    <property type="match status" value="2"/>
</dbReference>
<evidence type="ECO:0000313" key="2">
    <source>
        <dbReference type="Proteomes" id="UP000708347"/>
    </source>
</evidence>